<dbReference type="Proteomes" id="UP000292627">
    <property type="component" value="Unassembled WGS sequence"/>
</dbReference>
<evidence type="ECO:0000313" key="1">
    <source>
        <dbReference type="EMBL" id="TAA28590.1"/>
    </source>
</evidence>
<reference evidence="1 2" key="1">
    <citation type="submission" date="2019-02" db="EMBL/GenBank/DDBJ databases">
        <title>WGS of Pseudoxanthomonas species novum from clinical isolates.</title>
        <authorList>
            <person name="Bernier A.-M."/>
            <person name="Bernard K."/>
            <person name="Vachon A."/>
        </authorList>
    </citation>
    <scope>NUCLEOTIDE SEQUENCE [LARGE SCALE GENOMIC DNA]</scope>
    <source>
        <strain evidence="1 2">NML171200</strain>
    </source>
</reference>
<dbReference type="SUPFAM" id="SSF56784">
    <property type="entry name" value="HAD-like"/>
    <property type="match status" value="1"/>
</dbReference>
<dbReference type="EMBL" id="SHMC01000001">
    <property type="protein sequence ID" value="TAA28590.1"/>
    <property type="molecule type" value="Genomic_DNA"/>
</dbReference>
<comment type="caution">
    <text evidence="1">The sequence shown here is derived from an EMBL/GenBank/DDBJ whole genome shotgun (WGS) entry which is preliminary data.</text>
</comment>
<gene>
    <name evidence="1" type="ORF">EA660_03150</name>
</gene>
<protein>
    <submittedName>
        <fullName evidence="1">HAD family phosphatase</fullName>
    </submittedName>
</protein>
<proteinExistence type="predicted"/>
<dbReference type="Pfam" id="PF00702">
    <property type="entry name" value="Hydrolase"/>
    <property type="match status" value="1"/>
</dbReference>
<dbReference type="SFLD" id="SFLDS00003">
    <property type="entry name" value="Haloacid_Dehalogenase"/>
    <property type="match status" value="1"/>
</dbReference>
<dbReference type="InterPro" id="IPR006439">
    <property type="entry name" value="HAD-SF_hydro_IA"/>
</dbReference>
<name>A0A4Q8LGJ2_9GAMM</name>
<dbReference type="NCBIfam" id="TIGR01509">
    <property type="entry name" value="HAD-SF-IA-v3"/>
    <property type="match status" value="1"/>
</dbReference>
<accession>A0A4Q8LGJ2</accession>
<dbReference type="PANTHER" id="PTHR43611">
    <property type="entry name" value="ALPHA-D-GLUCOSE 1-PHOSPHATE PHOSPHATASE"/>
    <property type="match status" value="1"/>
</dbReference>
<evidence type="ECO:0000313" key="2">
    <source>
        <dbReference type="Proteomes" id="UP000292627"/>
    </source>
</evidence>
<dbReference type="SFLD" id="SFLDG01129">
    <property type="entry name" value="C1.5:_HAD__Beta-PGM__Phosphata"/>
    <property type="match status" value="1"/>
</dbReference>
<dbReference type="CDD" id="cd02603">
    <property type="entry name" value="HAD_sEH-N_like"/>
    <property type="match status" value="1"/>
</dbReference>
<dbReference type="OrthoDB" id="9797415at2"/>
<dbReference type="InterPro" id="IPR036412">
    <property type="entry name" value="HAD-like_sf"/>
</dbReference>
<dbReference type="PANTHER" id="PTHR43611:SF3">
    <property type="entry name" value="FLAVIN MONONUCLEOTIDE HYDROLASE 1, CHLOROPLATIC"/>
    <property type="match status" value="1"/>
</dbReference>
<sequence length="223" mass="23552">MSPMSQSLSQAVPATRPSRQPGLVLFDLDDVLARYDRRLRLCELARRSGTTPAAVQAALFDSGLEHESDVGLWRPAEYADELSRRLGARLSLEDCIAARAVATPADPAMVALAGAVARQAAVAIFTNNGPFLTLHLARICPPLFPLFEGRVVGAGDVGIAKPSPEAYLRALALLDATPAQTLFIDDRDENVSGARAAGLDALGFTSAATLRRALALYGLETGA</sequence>
<dbReference type="InterPro" id="IPR023214">
    <property type="entry name" value="HAD_sf"/>
</dbReference>
<dbReference type="Gene3D" id="3.40.50.1000">
    <property type="entry name" value="HAD superfamily/HAD-like"/>
    <property type="match status" value="1"/>
</dbReference>
<dbReference type="AlphaFoldDB" id="A0A4Q8LGJ2"/>
<organism evidence="1 2">
    <name type="scientific">Pseudoxanthomonas winnipegensis</name>
    <dbReference type="NCBI Taxonomy" id="2480810"/>
    <lineage>
        <taxon>Bacteria</taxon>
        <taxon>Pseudomonadati</taxon>
        <taxon>Pseudomonadota</taxon>
        <taxon>Gammaproteobacteria</taxon>
        <taxon>Lysobacterales</taxon>
        <taxon>Lysobacteraceae</taxon>
        <taxon>Pseudoxanthomonas</taxon>
    </lineage>
</organism>